<dbReference type="GO" id="GO:0003676">
    <property type="term" value="F:nucleic acid binding"/>
    <property type="evidence" value="ECO:0007669"/>
    <property type="project" value="InterPro"/>
</dbReference>
<dbReference type="AlphaFoldDB" id="E2C6P5"/>
<dbReference type="Proteomes" id="UP000008237">
    <property type="component" value="Unassembled WGS sequence"/>
</dbReference>
<dbReference type="InterPro" id="IPR036397">
    <property type="entry name" value="RNaseH_sf"/>
</dbReference>
<accession>E2C6P5</accession>
<dbReference type="PANTHER" id="PTHR46060">
    <property type="entry name" value="MARINER MOS1 TRANSPOSASE-LIKE PROTEIN"/>
    <property type="match status" value="1"/>
</dbReference>
<sequence length="66" mass="7619">LAPSDYYLFPNLKKFLAGKRFTSNDEAIAATDGYFADLPESHFNNGIELLEKRWNKCIEVSEDYIE</sequence>
<dbReference type="EMBL" id="GL453161">
    <property type="protein sequence ID" value="EFN76357.1"/>
    <property type="molecule type" value="Genomic_DNA"/>
</dbReference>
<organism evidence="2">
    <name type="scientific">Harpegnathos saltator</name>
    <name type="common">Jerdon's jumping ant</name>
    <dbReference type="NCBI Taxonomy" id="610380"/>
    <lineage>
        <taxon>Eukaryota</taxon>
        <taxon>Metazoa</taxon>
        <taxon>Ecdysozoa</taxon>
        <taxon>Arthropoda</taxon>
        <taxon>Hexapoda</taxon>
        <taxon>Insecta</taxon>
        <taxon>Pterygota</taxon>
        <taxon>Neoptera</taxon>
        <taxon>Endopterygota</taxon>
        <taxon>Hymenoptera</taxon>
        <taxon>Apocrita</taxon>
        <taxon>Aculeata</taxon>
        <taxon>Formicoidea</taxon>
        <taxon>Formicidae</taxon>
        <taxon>Ponerinae</taxon>
        <taxon>Ponerini</taxon>
        <taxon>Harpegnathos</taxon>
    </lineage>
</organism>
<feature type="non-terminal residue" evidence="1">
    <location>
        <position position="1"/>
    </location>
</feature>
<dbReference type="OrthoDB" id="2596881at2759"/>
<dbReference type="STRING" id="610380.E2C6P5"/>
<dbReference type="OMA" id="MLAPSDY"/>
<evidence type="ECO:0000313" key="1">
    <source>
        <dbReference type="EMBL" id="EFN76357.1"/>
    </source>
</evidence>
<protein>
    <recommendedName>
        <fullName evidence="3">Histone-lysine N-methyltransferase SETMAR</fullName>
    </recommendedName>
</protein>
<feature type="non-terminal residue" evidence="1">
    <location>
        <position position="66"/>
    </location>
</feature>
<evidence type="ECO:0008006" key="3">
    <source>
        <dbReference type="Google" id="ProtNLM"/>
    </source>
</evidence>
<name>E2C6P5_HARSA</name>
<dbReference type="InterPro" id="IPR052709">
    <property type="entry name" value="Transposase-MT_Hybrid"/>
</dbReference>
<evidence type="ECO:0000313" key="2">
    <source>
        <dbReference type="Proteomes" id="UP000008237"/>
    </source>
</evidence>
<dbReference type="PANTHER" id="PTHR46060:SF1">
    <property type="entry name" value="MARINER MOS1 TRANSPOSASE-LIKE PROTEIN"/>
    <property type="match status" value="1"/>
</dbReference>
<proteinExistence type="predicted"/>
<reference evidence="1 2" key="1">
    <citation type="journal article" date="2010" name="Science">
        <title>Genomic comparison of the ants Camponotus floridanus and Harpegnathos saltator.</title>
        <authorList>
            <person name="Bonasio R."/>
            <person name="Zhang G."/>
            <person name="Ye C."/>
            <person name="Mutti N.S."/>
            <person name="Fang X."/>
            <person name="Qin N."/>
            <person name="Donahue G."/>
            <person name="Yang P."/>
            <person name="Li Q."/>
            <person name="Li C."/>
            <person name="Zhang P."/>
            <person name="Huang Z."/>
            <person name="Berger S.L."/>
            <person name="Reinberg D."/>
            <person name="Wang J."/>
            <person name="Liebig J."/>
        </authorList>
    </citation>
    <scope>NUCLEOTIDE SEQUENCE [LARGE SCALE GENOMIC DNA]</scope>
    <source>
        <strain evidence="1 2">R22 G/1</strain>
    </source>
</reference>
<keyword evidence="2" id="KW-1185">Reference proteome</keyword>
<dbReference type="Gene3D" id="3.30.420.10">
    <property type="entry name" value="Ribonuclease H-like superfamily/Ribonuclease H"/>
    <property type="match status" value="1"/>
</dbReference>
<gene>
    <name evidence="1" type="ORF">EAI_02829</name>
</gene>
<dbReference type="InParanoid" id="E2C6P5"/>